<keyword evidence="5" id="KW-0539">Nucleus</keyword>
<comment type="subcellular location">
    <subcellularLocation>
        <location evidence="1">Nucleus</location>
    </subcellularLocation>
</comment>
<evidence type="ECO:0000313" key="8">
    <source>
        <dbReference type="Proteomes" id="UP001151532"/>
    </source>
</evidence>
<keyword evidence="3" id="KW-0238">DNA-binding</keyword>
<dbReference type="Pfam" id="PF03106">
    <property type="entry name" value="WRKY"/>
    <property type="match status" value="1"/>
</dbReference>
<dbReference type="EMBL" id="JAPFFK010000017">
    <property type="protein sequence ID" value="KAJ6699574.1"/>
    <property type="molecule type" value="Genomic_DNA"/>
</dbReference>
<dbReference type="AlphaFoldDB" id="A0A9Q0T327"/>
<dbReference type="PANTHER" id="PTHR31221">
    <property type="entry name" value="WRKY TRANSCRIPTION FACTOR PROTEIN 1-RELATED"/>
    <property type="match status" value="1"/>
</dbReference>
<evidence type="ECO:0000313" key="7">
    <source>
        <dbReference type="EMBL" id="KAJ6699574.1"/>
    </source>
</evidence>
<dbReference type="GO" id="GO:0003700">
    <property type="term" value="F:DNA-binding transcription factor activity"/>
    <property type="evidence" value="ECO:0007669"/>
    <property type="project" value="InterPro"/>
</dbReference>
<organism evidence="7 8">
    <name type="scientific">Salix purpurea</name>
    <name type="common">Purple osier willow</name>
    <dbReference type="NCBI Taxonomy" id="77065"/>
    <lineage>
        <taxon>Eukaryota</taxon>
        <taxon>Viridiplantae</taxon>
        <taxon>Streptophyta</taxon>
        <taxon>Embryophyta</taxon>
        <taxon>Tracheophyta</taxon>
        <taxon>Spermatophyta</taxon>
        <taxon>Magnoliopsida</taxon>
        <taxon>eudicotyledons</taxon>
        <taxon>Gunneridae</taxon>
        <taxon>Pentapetalae</taxon>
        <taxon>rosids</taxon>
        <taxon>fabids</taxon>
        <taxon>Malpighiales</taxon>
        <taxon>Salicaceae</taxon>
        <taxon>Saliceae</taxon>
        <taxon>Salix</taxon>
    </lineage>
</organism>
<dbReference type="InterPro" id="IPR044810">
    <property type="entry name" value="WRKY_plant"/>
</dbReference>
<dbReference type="InterPro" id="IPR036576">
    <property type="entry name" value="WRKY_dom_sf"/>
</dbReference>
<dbReference type="GO" id="GO:0043565">
    <property type="term" value="F:sequence-specific DNA binding"/>
    <property type="evidence" value="ECO:0007669"/>
    <property type="project" value="InterPro"/>
</dbReference>
<dbReference type="PANTHER" id="PTHR31221:SF42">
    <property type="entry name" value="WRKY TRANSCRIPTION FACTOR 49-RELATED"/>
    <property type="match status" value="1"/>
</dbReference>
<dbReference type="Proteomes" id="UP001151532">
    <property type="component" value="Chromosome 6"/>
</dbReference>
<proteinExistence type="predicted"/>
<dbReference type="PROSITE" id="PS50811">
    <property type="entry name" value="WRKY"/>
    <property type="match status" value="1"/>
</dbReference>
<keyword evidence="4" id="KW-0804">Transcription</keyword>
<comment type="caution">
    <text evidence="7">The sequence shown here is derived from an EMBL/GenBank/DDBJ whole genome shotgun (WGS) entry which is preliminary data.</text>
</comment>
<keyword evidence="8" id="KW-1185">Reference proteome</keyword>
<sequence>MSLLESFSMMNLLSFSCQRRKNQSTPRPTNEQTINQFISKVYSGPSIQDIEDALSMTSRKDQSQAVSQARISLLQKSLSKMENNKYTLKLKSCGNGMADDGYKWRKYGQKSIKNSPHPR</sequence>
<name>A0A9Q0T327_SALPP</name>
<feature type="domain" description="WRKY" evidence="6">
    <location>
        <begin position="93"/>
        <end position="119"/>
    </location>
</feature>
<evidence type="ECO:0000256" key="1">
    <source>
        <dbReference type="ARBA" id="ARBA00004123"/>
    </source>
</evidence>
<dbReference type="InterPro" id="IPR003657">
    <property type="entry name" value="WRKY_dom"/>
</dbReference>
<keyword evidence="2" id="KW-0805">Transcription regulation</keyword>
<evidence type="ECO:0000259" key="6">
    <source>
        <dbReference type="PROSITE" id="PS50811"/>
    </source>
</evidence>
<dbReference type="SUPFAM" id="SSF118290">
    <property type="entry name" value="WRKY DNA-binding domain"/>
    <property type="match status" value="1"/>
</dbReference>
<dbReference type="GO" id="GO:0005634">
    <property type="term" value="C:nucleus"/>
    <property type="evidence" value="ECO:0007669"/>
    <property type="project" value="UniProtKB-SubCell"/>
</dbReference>
<accession>A0A9Q0T327</accession>
<evidence type="ECO:0000256" key="4">
    <source>
        <dbReference type="ARBA" id="ARBA00023163"/>
    </source>
</evidence>
<reference evidence="7" key="1">
    <citation type="submission" date="2022-11" db="EMBL/GenBank/DDBJ databases">
        <authorList>
            <person name="Hyden B.L."/>
            <person name="Feng K."/>
            <person name="Yates T."/>
            <person name="Jawdy S."/>
            <person name="Smart L.B."/>
            <person name="Muchero W."/>
        </authorList>
    </citation>
    <scope>NUCLEOTIDE SEQUENCE</scope>
    <source>
        <tissue evidence="7">Shoot tip</tissue>
    </source>
</reference>
<gene>
    <name evidence="7" type="ORF">OIU79_012772</name>
</gene>
<evidence type="ECO:0000256" key="2">
    <source>
        <dbReference type="ARBA" id="ARBA00023015"/>
    </source>
</evidence>
<protein>
    <submittedName>
        <fullName evidence="7">WRKY TRANSCRIPTION FACTOR PROTEIN 1-RELATED</fullName>
    </submittedName>
</protein>
<evidence type="ECO:0000256" key="5">
    <source>
        <dbReference type="ARBA" id="ARBA00023242"/>
    </source>
</evidence>
<evidence type="ECO:0000256" key="3">
    <source>
        <dbReference type="ARBA" id="ARBA00023125"/>
    </source>
</evidence>
<dbReference type="Gene3D" id="2.20.25.80">
    <property type="entry name" value="WRKY domain"/>
    <property type="match status" value="1"/>
</dbReference>
<reference evidence="7" key="2">
    <citation type="journal article" date="2023" name="Int. J. Mol. Sci.">
        <title>De Novo Assembly and Annotation of 11 Diverse Shrub Willow (Salix) Genomes Reveals Novel Gene Organization in Sex-Linked Regions.</title>
        <authorList>
            <person name="Hyden B."/>
            <person name="Feng K."/>
            <person name="Yates T.B."/>
            <person name="Jawdy S."/>
            <person name="Cereghino C."/>
            <person name="Smart L.B."/>
            <person name="Muchero W."/>
        </authorList>
    </citation>
    <scope>NUCLEOTIDE SEQUENCE</scope>
    <source>
        <tissue evidence="7">Shoot tip</tissue>
    </source>
</reference>
<dbReference type="OrthoDB" id="652816at2759"/>